<name>A0A9P5PET0_9AGAR</name>
<feature type="non-terminal residue" evidence="1">
    <location>
        <position position="118"/>
    </location>
</feature>
<gene>
    <name evidence="1" type="ORF">BDP27DRAFT_1191325</name>
</gene>
<proteinExistence type="predicted"/>
<feature type="non-terminal residue" evidence="1">
    <location>
        <position position="1"/>
    </location>
</feature>
<dbReference type="AlphaFoldDB" id="A0A9P5PET0"/>
<dbReference type="Proteomes" id="UP000772434">
    <property type="component" value="Unassembled WGS sequence"/>
</dbReference>
<evidence type="ECO:0000313" key="1">
    <source>
        <dbReference type="EMBL" id="KAF9060845.1"/>
    </source>
</evidence>
<dbReference type="Gene3D" id="1.20.1280.50">
    <property type="match status" value="1"/>
</dbReference>
<evidence type="ECO:0008006" key="3">
    <source>
        <dbReference type="Google" id="ProtNLM"/>
    </source>
</evidence>
<evidence type="ECO:0000313" key="2">
    <source>
        <dbReference type="Proteomes" id="UP000772434"/>
    </source>
</evidence>
<organism evidence="1 2">
    <name type="scientific">Rhodocollybia butyracea</name>
    <dbReference type="NCBI Taxonomy" id="206335"/>
    <lineage>
        <taxon>Eukaryota</taxon>
        <taxon>Fungi</taxon>
        <taxon>Dikarya</taxon>
        <taxon>Basidiomycota</taxon>
        <taxon>Agaricomycotina</taxon>
        <taxon>Agaricomycetes</taxon>
        <taxon>Agaricomycetidae</taxon>
        <taxon>Agaricales</taxon>
        <taxon>Marasmiineae</taxon>
        <taxon>Omphalotaceae</taxon>
        <taxon>Rhodocollybia</taxon>
    </lineage>
</organism>
<accession>A0A9P5PET0</accession>
<comment type="caution">
    <text evidence="1">The sequence shown here is derived from an EMBL/GenBank/DDBJ whole genome shotgun (WGS) entry which is preliminary data.</text>
</comment>
<keyword evidence="2" id="KW-1185">Reference proteome</keyword>
<protein>
    <recommendedName>
        <fullName evidence="3">F-box domain-containing protein</fullName>
    </recommendedName>
</protein>
<dbReference type="EMBL" id="JADNRY010000225">
    <property type="protein sequence ID" value="KAF9060845.1"/>
    <property type="molecule type" value="Genomic_DNA"/>
</dbReference>
<sequence>SLLSPMRKLPNETLLRIFQYVCEQNSVQYYYPCLLRRVSHTEMTPSIITDLPTMAISSVCYRWRALALSSPSLWANLSVTTRSMNSEHTETFAGFTRTVTRYLERSGDWPLRLELSID</sequence>
<dbReference type="OrthoDB" id="3065285at2759"/>
<reference evidence="1" key="1">
    <citation type="submission" date="2020-11" db="EMBL/GenBank/DDBJ databases">
        <authorList>
            <consortium name="DOE Joint Genome Institute"/>
            <person name="Ahrendt S."/>
            <person name="Riley R."/>
            <person name="Andreopoulos W."/>
            <person name="Labutti K."/>
            <person name="Pangilinan J."/>
            <person name="Ruiz-Duenas F.J."/>
            <person name="Barrasa J.M."/>
            <person name="Sanchez-Garcia M."/>
            <person name="Camarero S."/>
            <person name="Miyauchi S."/>
            <person name="Serrano A."/>
            <person name="Linde D."/>
            <person name="Babiker R."/>
            <person name="Drula E."/>
            <person name="Ayuso-Fernandez I."/>
            <person name="Pacheco R."/>
            <person name="Padilla G."/>
            <person name="Ferreira P."/>
            <person name="Barriuso J."/>
            <person name="Kellner H."/>
            <person name="Castanera R."/>
            <person name="Alfaro M."/>
            <person name="Ramirez L."/>
            <person name="Pisabarro A.G."/>
            <person name="Kuo A."/>
            <person name="Tritt A."/>
            <person name="Lipzen A."/>
            <person name="He G."/>
            <person name="Yan M."/>
            <person name="Ng V."/>
            <person name="Cullen D."/>
            <person name="Martin F."/>
            <person name="Rosso M.-N."/>
            <person name="Henrissat B."/>
            <person name="Hibbett D."/>
            <person name="Martinez A.T."/>
            <person name="Grigoriev I.V."/>
        </authorList>
    </citation>
    <scope>NUCLEOTIDE SEQUENCE</scope>
    <source>
        <strain evidence="1">AH 40177</strain>
    </source>
</reference>